<evidence type="ECO:0000313" key="1">
    <source>
        <dbReference type="EMBL" id="KAJ7076671.1"/>
    </source>
</evidence>
<comment type="caution">
    <text evidence="1">The sequence shown here is derived from an EMBL/GenBank/DDBJ whole genome shotgun (WGS) entry which is preliminary data.</text>
</comment>
<sequence>MDGKRKPGWSCPSRRRAWHVCGQAALLQSFVELILLLVASPAIGPLLSSGPAPAPGLGEAGELPKKSSQFRVLICRGKPVTKVFRIVLARSTLELLINFDHGHLRVSLGGRNYARSAVRKKGQIRGNGNKSVPRKIVGLTSPVDSALPLGAFIIRRTSVDLSVDLDRTRRLRR</sequence>
<protein>
    <submittedName>
        <fullName evidence="1">Uncharacterized protein</fullName>
    </submittedName>
</protein>
<proteinExistence type="predicted"/>
<dbReference type="Proteomes" id="UP001222325">
    <property type="component" value="Unassembled WGS sequence"/>
</dbReference>
<dbReference type="EMBL" id="JARJCN010000079">
    <property type="protein sequence ID" value="KAJ7076671.1"/>
    <property type="molecule type" value="Genomic_DNA"/>
</dbReference>
<name>A0AAD6XIC6_9AGAR</name>
<reference evidence="1" key="1">
    <citation type="submission" date="2023-03" db="EMBL/GenBank/DDBJ databases">
        <title>Massive genome expansion in bonnet fungi (Mycena s.s.) driven by repeated elements and novel gene families across ecological guilds.</title>
        <authorList>
            <consortium name="Lawrence Berkeley National Laboratory"/>
            <person name="Harder C.B."/>
            <person name="Miyauchi S."/>
            <person name="Viragh M."/>
            <person name="Kuo A."/>
            <person name="Thoen E."/>
            <person name="Andreopoulos B."/>
            <person name="Lu D."/>
            <person name="Skrede I."/>
            <person name="Drula E."/>
            <person name="Henrissat B."/>
            <person name="Morin E."/>
            <person name="Kohler A."/>
            <person name="Barry K."/>
            <person name="LaButti K."/>
            <person name="Morin E."/>
            <person name="Salamov A."/>
            <person name="Lipzen A."/>
            <person name="Mereny Z."/>
            <person name="Hegedus B."/>
            <person name="Baldrian P."/>
            <person name="Stursova M."/>
            <person name="Weitz H."/>
            <person name="Taylor A."/>
            <person name="Grigoriev I.V."/>
            <person name="Nagy L.G."/>
            <person name="Martin F."/>
            <person name="Kauserud H."/>
        </authorList>
    </citation>
    <scope>NUCLEOTIDE SEQUENCE</scope>
    <source>
        <strain evidence="1">CBHHK173m</strain>
    </source>
</reference>
<evidence type="ECO:0000313" key="2">
    <source>
        <dbReference type="Proteomes" id="UP001222325"/>
    </source>
</evidence>
<gene>
    <name evidence="1" type="ORF">B0H15DRAFT_578633</name>
</gene>
<organism evidence="1 2">
    <name type="scientific">Mycena belliarum</name>
    <dbReference type="NCBI Taxonomy" id="1033014"/>
    <lineage>
        <taxon>Eukaryota</taxon>
        <taxon>Fungi</taxon>
        <taxon>Dikarya</taxon>
        <taxon>Basidiomycota</taxon>
        <taxon>Agaricomycotina</taxon>
        <taxon>Agaricomycetes</taxon>
        <taxon>Agaricomycetidae</taxon>
        <taxon>Agaricales</taxon>
        <taxon>Marasmiineae</taxon>
        <taxon>Mycenaceae</taxon>
        <taxon>Mycena</taxon>
    </lineage>
</organism>
<dbReference type="AlphaFoldDB" id="A0AAD6XIC6"/>
<keyword evidence="2" id="KW-1185">Reference proteome</keyword>
<accession>A0AAD6XIC6</accession>